<protein>
    <submittedName>
        <fullName evidence="1">Uncharacterized protein</fullName>
    </submittedName>
</protein>
<dbReference type="EMBL" id="KN835183">
    <property type="protein sequence ID" value="KIK44802.1"/>
    <property type="molecule type" value="Genomic_DNA"/>
</dbReference>
<evidence type="ECO:0000313" key="1">
    <source>
        <dbReference type="EMBL" id="KIK44802.1"/>
    </source>
</evidence>
<evidence type="ECO:0000313" key="2">
    <source>
        <dbReference type="Proteomes" id="UP000054485"/>
    </source>
</evidence>
<gene>
    <name evidence="1" type="ORF">CY34DRAFT_593574</name>
</gene>
<reference evidence="1 2" key="1">
    <citation type="submission" date="2014-04" db="EMBL/GenBank/DDBJ databases">
        <authorList>
            <consortium name="DOE Joint Genome Institute"/>
            <person name="Kuo A."/>
            <person name="Ruytinx J."/>
            <person name="Rineau F."/>
            <person name="Colpaert J."/>
            <person name="Kohler A."/>
            <person name="Nagy L.G."/>
            <person name="Floudas D."/>
            <person name="Copeland A."/>
            <person name="Barry K.W."/>
            <person name="Cichocki N."/>
            <person name="Veneault-Fourrey C."/>
            <person name="LaButti K."/>
            <person name="Lindquist E.A."/>
            <person name="Lipzen A."/>
            <person name="Lundell T."/>
            <person name="Morin E."/>
            <person name="Murat C."/>
            <person name="Sun H."/>
            <person name="Tunlid A."/>
            <person name="Henrissat B."/>
            <person name="Grigoriev I.V."/>
            <person name="Hibbett D.S."/>
            <person name="Martin F."/>
            <person name="Nordberg H.P."/>
            <person name="Cantor M.N."/>
            <person name="Hua S.X."/>
        </authorList>
    </citation>
    <scope>NUCLEOTIDE SEQUENCE [LARGE SCALE GENOMIC DNA]</scope>
    <source>
        <strain evidence="1 2">UH-Slu-Lm8-n1</strain>
    </source>
</reference>
<organism evidence="1 2">
    <name type="scientific">Suillus luteus UH-Slu-Lm8-n1</name>
    <dbReference type="NCBI Taxonomy" id="930992"/>
    <lineage>
        <taxon>Eukaryota</taxon>
        <taxon>Fungi</taxon>
        <taxon>Dikarya</taxon>
        <taxon>Basidiomycota</taxon>
        <taxon>Agaricomycotina</taxon>
        <taxon>Agaricomycetes</taxon>
        <taxon>Agaricomycetidae</taxon>
        <taxon>Boletales</taxon>
        <taxon>Suillineae</taxon>
        <taxon>Suillaceae</taxon>
        <taxon>Suillus</taxon>
    </lineage>
</organism>
<name>A0A0D0BF97_9AGAM</name>
<accession>A0A0D0BF97</accession>
<dbReference type="InParanoid" id="A0A0D0BF97"/>
<proteinExistence type="predicted"/>
<dbReference type="AlphaFoldDB" id="A0A0D0BF97"/>
<dbReference type="Proteomes" id="UP000054485">
    <property type="component" value="Unassembled WGS sequence"/>
</dbReference>
<sequence length="78" mass="8719">MVLTSNCHLTCPLFKTVFTFQTYHCSPEPALNRCTPCIFFSSSVGYPPSQSPKGCDDHPYCACFGGDVGFFYHFAQHK</sequence>
<keyword evidence="2" id="KW-1185">Reference proteome</keyword>
<dbReference type="HOGENOM" id="CLU_2623661_0_0_1"/>
<reference evidence="2" key="2">
    <citation type="submission" date="2015-01" db="EMBL/GenBank/DDBJ databases">
        <title>Evolutionary Origins and Diversification of the Mycorrhizal Mutualists.</title>
        <authorList>
            <consortium name="DOE Joint Genome Institute"/>
            <consortium name="Mycorrhizal Genomics Consortium"/>
            <person name="Kohler A."/>
            <person name="Kuo A."/>
            <person name="Nagy L.G."/>
            <person name="Floudas D."/>
            <person name="Copeland A."/>
            <person name="Barry K.W."/>
            <person name="Cichocki N."/>
            <person name="Veneault-Fourrey C."/>
            <person name="LaButti K."/>
            <person name="Lindquist E.A."/>
            <person name="Lipzen A."/>
            <person name="Lundell T."/>
            <person name="Morin E."/>
            <person name="Murat C."/>
            <person name="Riley R."/>
            <person name="Ohm R."/>
            <person name="Sun H."/>
            <person name="Tunlid A."/>
            <person name="Henrissat B."/>
            <person name="Grigoriev I.V."/>
            <person name="Hibbett D.S."/>
            <person name="Martin F."/>
        </authorList>
    </citation>
    <scope>NUCLEOTIDE SEQUENCE [LARGE SCALE GENOMIC DNA]</scope>
    <source>
        <strain evidence="2">UH-Slu-Lm8-n1</strain>
    </source>
</reference>